<protein>
    <recommendedName>
        <fullName evidence="6">40S ribosomal protein S19-binding protein 1</fullName>
    </recommendedName>
</protein>
<keyword evidence="5" id="KW-1185">Reference proteome</keyword>
<keyword evidence="3" id="KW-0687">Ribonucleoprotein</keyword>
<comment type="similarity">
    <text evidence="1">Belongs to the universal ribosomal protein uS12 family.</text>
</comment>
<dbReference type="InterPro" id="IPR012340">
    <property type="entry name" value="NA-bd_OB-fold"/>
</dbReference>
<accession>A0AAW0HFT1</accession>
<dbReference type="GO" id="GO:0005840">
    <property type="term" value="C:ribosome"/>
    <property type="evidence" value="ECO:0007669"/>
    <property type="project" value="UniProtKB-KW"/>
</dbReference>
<dbReference type="PROSITE" id="PS00055">
    <property type="entry name" value="RIBOSOMAL_S12"/>
    <property type="match status" value="1"/>
</dbReference>
<keyword evidence="2" id="KW-0689">Ribosomal protein</keyword>
<dbReference type="Pfam" id="PF00164">
    <property type="entry name" value="Ribosom_S12_S23"/>
    <property type="match status" value="1"/>
</dbReference>
<dbReference type="GO" id="GO:0003735">
    <property type="term" value="F:structural constituent of ribosome"/>
    <property type="evidence" value="ECO:0007669"/>
    <property type="project" value="InterPro"/>
</dbReference>
<gene>
    <name evidence="4" type="ORF">U0070_019109</name>
</gene>
<dbReference type="GO" id="GO:0006412">
    <property type="term" value="P:translation"/>
    <property type="evidence" value="ECO:0007669"/>
    <property type="project" value="InterPro"/>
</dbReference>
<comment type="caution">
    <text evidence="4">The sequence shown here is derived from an EMBL/GenBank/DDBJ whole genome shotgun (WGS) entry which is preliminary data.</text>
</comment>
<evidence type="ECO:0000256" key="2">
    <source>
        <dbReference type="ARBA" id="ARBA00022980"/>
    </source>
</evidence>
<dbReference type="SUPFAM" id="SSF50249">
    <property type="entry name" value="Nucleic acid-binding proteins"/>
    <property type="match status" value="1"/>
</dbReference>
<dbReference type="Gene3D" id="2.40.50.140">
    <property type="entry name" value="Nucleic acid-binding proteins"/>
    <property type="match status" value="1"/>
</dbReference>
<evidence type="ECO:0000256" key="3">
    <source>
        <dbReference type="ARBA" id="ARBA00023274"/>
    </source>
</evidence>
<dbReference type="EMBL" id="JBBHLL010000555">
    <property type="protein sequence ID" value="KAK7800355.1"/>
    <property type="molecule type" value="Genomic_DNA"/>
</dbReference>
<proteinExistence type="inferred from homology"/>
<organism evidence="4 5">
    <name type="scientific">Myodes glareolus</name>
    <name type="common">Bank vole</name>
    <name type="synonym">Clethrionomys glareolus</name>
    <dbReference type="NCBI Taxonomy" id="447135"/>
    <lineage>
        <taxon>Eukaryota</taxon>
        <taxon>Metazoa</taxon>
        <taxon>Chordata</taxon>
        <taxon>Craniata</taxon>
        <taxon>Vertebrata</taxon>
        <taxon>Euteleostomi</taxon>
        <taxon>Mammalia</taxon>
        <taxon>Eutheria</taxon>
        <taxon>Euarchontoglires</taxon>
        <taxon>Glires</taxon>
        <taxon>Rodentia</taxon>
        <taxon>Myomorpha</taxon>
        <taxon>Muroidea</taxon>
        <taxon>Cricetidae</taxon>
        <taxon>Arvicolinae</taxon>
        <taxon>Myodes</taxon>
    </lineage>
</organism>
<dbReference type="InterPro" id="IPR006032">
    <property type="entry name" value="Ribosomal_uS12"/>
</dbReference>
<evidence type="ECO:0000313" key="4">
    <source>
        <dbReference type="EMBL" id="KAK7800355.1"/>
    </source>
</evidence>
<dbReference type="Proteomes" id="UP001488838">
    <property type="component" value="Unassembled WGS sequence"/>
</dbReference>
<dbReference type="AlphaFoldDB" id="A0AAW0HFT1"/>
<evidence type="ECO:0000256" key="1">
    <source>
        <dbReference type="ARBA" id="ARBA00005657"/>
    </source>
</evidence>
<evidence type="ECO:0008006" key="6">
    <source>
        <dbReference type="Google" id="ProtNLM"/>
    </source>
</evidence>
<reference evidence="4 5" key="1">
    <citation type="journal article" date="2023" name="bioRxiv">
        <title>Conserved and derived expression patterns and positive selection on dental genes reveal complex evolutionary context of ever-growing rodent molars.</title>
        <authorList>
            <person name="Calamari Z.T."/>
            <person name="Song A."/>
            <person name="Cohen E."/>
            <person name="Akter M."/>
            <person name="Roy R.D."/>
            <person name="Hallikas O."/>
            <person name="Christensen M.M."/>
            <person name="Li P."/>
            <person name="Marangoni P."/>
            <person name="Jernvall J."/>
            <person name="Klein O.D."/>
        </authorList>
    </citation>
    <scope>NUCLEOTIDE SEQUENCE [LARGE SCALE GENOMIC DNA]</scope>
    <source>
        <strain evidence="4">V071</strain>
    </source>
</reference>
<evidence type="ECO:0000313" key="5">
    <source>
        <dbReference type="Proteomes" id="UP001488838"/>
    </source>
</evidence>
<sequence length="82" mass="9372">MKFHSHGQDQKRDKQFKKAHLGTALLEVLRRQRKLLEKVGVKAKQPNSASRKCVKVKLSKYGKKNHNASAQGWQLELHGGKQ</sequence>
<dbReference type="GO" id="GO:1990904">
    <property type="term" value="C:ribonucleoprotein complex"/>
    <property type="evidence" value="ECO:0007669"/>
    <property type="project" value="UniProtKB-KW"/>
</dbReference>
<name>A0AAW0HFT1_MYOGA</name>